<organism evidence="1 2">
    <name type="scientific">Paenibacillus graminis</name>
    <dbReference type="NCBI Taxonomy" id="189425"/>
    <lineage>
        <taxon>Bacteria</taxon>
        <taxon>Bacillati</taxon>
        <taxon>Bacillota</taxon>
        <taxon>Bacilli</taxon>
        <taxon>Bacillales</taxon>
        <taxon>Paenibacillaceae</taxon>
        <taxon>Paenibacillus</taxon>
    </lineage>
</organism>
<dbReference type="EMBL" id="CP009287">
    <property type="protein sequence ID" value="AIQ70539.1"/>
    <property type="molecule type" value="Genomic_DNA"/>
</dbReference>
<dbReference type="eggNOG" id="ENOG50305WV">
    <property type="taxonomic scope" value="Bacteria"/>
</dbReference>
<reference evidence="1 2" key="1">
    <citation type="submission" date="2014-08" db="EMBL/GenBank/DDBJ databases">
        <title>Comparative genomics of the Paenibacillus odorifer group.</title>
        <authorList>
            <person name="den Bakker H.C."/>
            <person name="Tsai Y.-C."/>
            <person name="Martin N."/>
            <person name="Korlach J."/>
            <person name="Wiedmann M."/>
        </authorList>
    </citation>
    <scope>NUCLEOTIDE SEQUENCE [LARGE SCALE GENOMIC DNA]</scope>
    <source>
        <strain evidence="1 2">DSM 15220</strain>
    </source>
</reference>
<dbReference type="KEGG" id="pgm:PGRAT_25070"/>
<dbReference type="STRING" id="189425.PGRAT_25070"/>
<proteinExistence type="predicted"/>
<evidence type="ECO:0000313" key="1">
    <source>
        <dbReference type="EMBL" id="AIQ70539.1"/>
    </source>
</evidence>
<protein>
    <submittedName>
        <fullName evidence="1">Uncharacterized protein</fullName>
    </submittedName>
</protein>
<dbReference type="HOGENOM" id="CLU_2001601_0_0_9"/>
<keyword evidence="2" id="KW-1185">Reference proteome</keyword>
<evidence type="ECO:0000313" key="2">
    <source>
        <dbReference type="Proteomes" id="UP000029500"/>
    </source>
</evidence>
<accession>A0A089NN80</accession>
<sequence>MDNILLWVGLALVVALLTFLNQKQVYSSGVKRAYRELHELTGKVRSGQSEEADVNRWEKALAEINKHPNEFNKLEAEIGIRRTFAAYLEQHYPQDPRLPELRETASYQKDSVWGIKIGDYGSKK</sequence>
<dbReference type="Proteomes" id="UP000029500">
    <property type="component" value="Chromosome"/>
</dbReference>
<dbReference type="AlphaFoldDB" id="A0A089NN80"/>
<name>A0A089NN80_9BACL</name>
<gene>
    <name evidence="1" type="ORF">PGRAT_25070</name>
</gene>
<dbReference type="RefSeq" id="WP_025707500.1">
    <property type="nucleotide sequence ID" value="NZ_CP009287.1"/>
</dbReference>
<dbReference type="OrthoDB" id="2654957at2"/>